<keyword evidence="2" id="KW-1185">Reference proteome</keyword>
<reference evidence="1 2" key="1">
    <citation type="submission" date="2017-09" db="EMBL/GenBank/DDBJ databases">
        <authorList>
            <person name="Lee N."/>
            <person name="Cho B.-K."/>
        </authorList>
    </citation>
    <scope>NUCLEOTIDE SEQUENCE [LARGE SCALE GENOMIC DNA]</scope>
    <source>
        <strain evidence="1 2">ATCC 12853</strain>
    </source>
</reference>
<evidence type="ECO:0000313" key="1">
    <source>
        <dbReference type="EMBL" id="QEU90388.1"/>
    </source>
</evidence>
<proteinExistence type="predicted"/>
<dbReference type="InterPro" id="IPR025859">
    <property type="entry name" value="AurF/CmlI"/>
</dbReference>
<dbReference type="Gene3D" id="1.10.620.20">
    <property type="entry name" value="Ribonucleotide Reductase, subunit A"/>
    <property type="match status" value="1"/>
</dbReference>
<dbReference type="KEGG" id="ska:CP970_05205"/>
<name>A0A5J6G8V8_STRKN</name>
<organism evidence="1 2">
    <name type="scientific">Streptomyces kanamyceticus</name>
    <dbReference type="NCBI Taxonomy" id="1967"/>
    <lineage>
        <taxon>Bacteria</taxon>
        <taxon>Bacillati</taxon>
        <taxon>Actinomycetota</taxon>
        <taxon>Actinomycetes</taxon>
        <taxon>Kitasatosporales</taxon>
        <taxon>Streptomycetaceae</taxon>
        <taxon>Streptomyces</taxon>
    </lineage>
</organism>
<evidence type="ECO:0000313" key="2">
    <source>
        <dbReference type="Proteomes" id="UP000325529"/>
    </source>
</evidence>
<dbReference type="Proteomes" id="UP000325529">
    <property type="component" value="Chromosome"/>
</dbReference>
<accession>A0A5J6G8V8</accession>
<dbReference type="Pfam" id="PF11583">
    <property type="entry name" value="AurF"/>
    <property type="match status" value="1"/>
</dbReference>
<dbReference type="EMBL" id="CP023699">
    <property type="protein sequence ID" value="QEU90388.1"/>
    <property type="molecule type" value="Genomic_DNA"/>
</dbReference>
<sequence length="326" mass="36493">MTHHEFDDNHDWYERSGVRSGPHRTVSGPLDPATRFFPHHLVPYWDHPLVRALPERRRQELLARHLYHYLNFTAHFETRVVNRATERIADGRTGLDLPARVRLDAYRIYCDEGYHALFSLDVVEQIAAATGIPPLPYAFDPFLRQLDGIGAELLAGEPVLAQLLQVVVFETLVTSVLNEVPKDQEVLPVVREVVRDHARDEGHHHVYFSRFFERLWSDLPTSLKRRAARCLPELIVSSLTPDLRPVGAALTVAGLGPDAVRDVIADSYGTPASKGALRTTARHSVRLFRDAGALELPGAAEAFATAGLLVDVPDSAEIPREDPDEH</sequence>
<dbReference type="AlphaFoldDB" id="A0A5J6G8V8"/>
<dbReference type="RefSeq" id="WP_063806006.1">
    <property type="nucleotide sequence ID" value="NZ_CP023699.1"/>
</dbReference>
<dbReference type="GO" id="GO:0016491">
    <property type="term" value="F:oxidoreductase activity"/>
    <property type="evidence" value="ECO:0007669"/>
    <property type="project" value="InterPro"/>
</dbReference>
<dbReference type="InterPro" id="IPR012348">
    <property type="entry name" value="RNR-like"/>
</dbReference>
<protein>
    <recommendedName>
        <fullName evidence="3">Diiron oxygenase</fullName>
    </recommendedName>
</protein>
<gene>
    <name evidence="1" type="ORF">CP970_05205</name>
</gene>
<dbReference type="OrthoDB" id="505347at2"/>
<evidence type="ECO:0008006" key="3">
    <source>
        <dbReference type="Google" id="ProtNLM"/>
    </source>
</evidence>